<organism evidence="2 3">
    <name type="scientific">Parascedosporium putredinis</name>
    <dbReference type="NCBI Taxonomy" id="1442378"/>
    <lineage>
        <taxon>Eukaryota</taxon>
        <taxon>Fungi</taxon>
        <taxon>Dikarya</taxon>
        <taxon>Ascomycota</taxon>
        <taxon>Pezizomycotina</taxon>
        <taxon>Sordariomycetes</taxon>
        <taxon>Hypocreomycetidae</taxon>
        <taxon>Microascales</taxon>
        <taxon>Microascaceae</taxon>
        <taxon>Parascedosporium</taxon>
    </lineage>
</organism>
<reference evidence="2" key="1">
    <citation type="submission" date="2022-11" db="EMBL/GenBank/DDBJ databases">
        <authorList>
            <person name="Scott C."/>
            <person name="Bruce N."/>
        </authorList>
    </citation>
    <scope>NUCLEOTIDE SEQUENCE</scope>
</reference>
<feature type="compositionally biased region" description="Low complexity" evidence="1">
    <location>
        <begin position="41"/>
        <end position="50"/>
    </location>
</feature>
<dbReference type="EMBL" id="CALLCH030000001">
    <property type="protein sequence ID" value="CAI4210789.1"/>
    <property type="molecule type" value="Genomic_DNA"/>
</dbReference>
<accession>A0A9P1M7M6</accession>
<feature type="region of interest" description="Disordered" evidence="1">
    <location>
        <begin position="1"/>
        <end position="92"/>
    </location>
</feature>
<sequence>MDDAQLSRPIRGKQLAARTGQATAHRSLDQKLASSSSFEIHPSLLPSSPSHNPPSPLPHRSLPPAFRSPDAAPSSGFRTTFLTSPPSNSFSI</sequence>
<evidence type="ECO:0000256" key="1">
    <source>
        <dbReference type="SAM" id="MobiDB-lite"/>
    </source>
</evidence>
<comment type="caution">
    <text evidence="2">The sequence shown here is derived from an EMBL/GenBank/DDBJ whole genome shotgun (WGS) entry which is preliminary data.</text>
</comment>
<name>A0A9P1M7M6_9PEZI</name>
<feature type="compositionally biased region" description="Polar residues" evidence="1">
    <location>
        <begin position="76"/>
        <end position="92"/>
    </location>
</feature>
<dbReference type="Proteomes" id="UP000838763">
    <property type="component" value="Unassembled WGS sequence"/>
</dbReference>
<keyword evidence="3" id="KW-1185">Reference proteome</keyword>
<proteinExistence type="predicted"/>
<protein>
    <submittedName>
        <fullName evidence="2">Uncharacterized protein</fullName>
    </submittedName>
</protein>
<evidence type="ECO:0000313" key="2">
    <source>
        <dbReference type="EMBL" id="CAI4210789.1"/>
    </source>
</evidence>
<gene>
    <name evidence="2" type="ORF">PPNO1_LOCUS589</name>
</gene>
<evidence type="ECO:0000313" key="3">
    <source>
        <dbReference type="Proteomes" id="UP000838763"/>
    </source>
</evidence>
<dbReference type="AlphaFoldDB" id="A0A9P1M7M6"/>